<keyword evidence="5 7" id="KW-1133">Transmembrane helix</keyword>
<evidence type="ECO:0000256" key="2">
    <source>
        <dbReference type="ARBA" id="ARBA00007755"/>
    </source>
</evidence>
<feature type="transmembrane region" description="Helical" evidence="7">
    <location>
        <begin position="319"/>
        <end position="345"/>
    </location>
</feature>
<feature type="transmembrane region" description="Helical" evidence="7">
    <location>
        <begin position="537"/>
        <end position="558"/>
    </location>
</feature>
<comment type="subcellular location">
    <subcellularLocation>
        <location evidence="1">Cell membrane</location>
        <topology evidence="1">Multi-pass membrane protein</topology>
    </subcellularLocation>
</comment>
<feature type="transmembrane region" description="Helical" evidence="7">
    <location>
        <begin position="211"/>
        <end position="234"/>
    </location>
</feature>
<feature type="transmembrane region" description="Helical" evidence="7">
    <location>
        <begin position="6"/>
        <end position="24"/>
    </location>
</feature>
<feature type="transmembrane region" description="Helical" evidence="7">
    <location>
        <begin position="444"/>
        <end position="463"/>
    </location>
</feature>
<feature type="transmembrane region" description="Helical" evidence="7">
    <location>
        <begin position="394"/>
        <end position="415"/>
    </location>
</feature>
<dbReference type="EMBL" id="QNBC01000032">
    <property type="protein sequence ID" value="RKX66808.1"/>
    <property type="molecule type" value="Genomic_DNA"/>
</dbReference>
<comment type="caution">
    <text evidence="9">The sequence shown here is derived from an EMBL/GenBank/DDBJ whole genome shotgun (WGS) entry which is preliminary data.</text>
</comment>
<protein>
    <submittedName>
        <fullName evidence="9">Carbon starvation protein A</fullName>
    </submittedName>
</protein>
<feature type="transmembrane region" description="Helical" evidence="7">
    <location>
        <begin position="185"/>
        <end position="205"/>
    </location>
</feature>
<feature type="transmembrane region" description="Helical" evidence="7">
    <location>
        <begin position="283"/>
        <end position="307"/>
    </location>
</feature>
<feature type="transmembrane region" description="Helical" evidence="7">
    <location>
        <begin position="60"/>
        <end position="80"/>
    </location>
</feature>
<keyword evidence="4 7" id="KW-0812">Transmembrane</keyword>
<evidence type="ECO:0000256" key="4">
    <source>
        <dbReference type="ARBA" id="ARBA00022692"/>
    </source>
</evidence>
<evidence type="ECO:0000256" key="5">
    <source>
        <dbReference type="ARBA" id="ARBA00022989"/>
    </source>
</evidence>
<dbReference type="PANTHER" id="PTHR30252:SF0">
    <property type="entry name" value="PEPTIDE TRANSPORTER CSTA"/>
    <property type="match status" value="1"/>
</dbReference>
<evidence type="ECO:0000256" key="7">
    <source>
        <dbReference type="SAM" id="Phobius"/>
    </source>
</evidence>
<dbReference type="Pfam" id="PF02554">
    <property type="entry name" value="CstA"/>
    <property type="match status" value="1"/>
</dbReference>
<keyword evidence="3" id="KW-1003">Cell membrane</keyword>
<proteinExistence type="inferred from homology"/>
<name>A0A660SAM1_UNCT6</name>
<organism evidence="9 10">
    <name type="scientific">candidate division TA06 bacterium</name>
    <dbReference type="NCBI Taxonomy" id="2250710"/>
    <lineage>
        <taxon>Bacteria</taxon>
        <taxon>Bacteria division TA06</taxon>
    </lineage>
</organism>
<evidence type="ECO:0000259" key="8">
    <source>
        <dbReference type="Pfam" id="PF02554"/>
    </source>
</evidence>
<evidence type="ECO:0000256" key="6">
    <source>
        <dbReference type="ARBA" id="ARBA00023136"/>
    </source>
</evidence>
<dbReference type="Proteomes" id="UP000282321">
    <property type="component" value="Unassembled WGS sequence"/>
</dbReference>
<dbReference type="AlphaFoldDB" id="A0A660SAM1"/>
<dbReference type="InterPro" id="IPR051605">
    <property type="entry name" value="CstA"/>
</dbReference>
<reference evidence="9 10" key="1">
    <citation type="submission" date="2018-06" db="EMBL/GenBank/DDBJ databases">
        <title>Extensive metabolic versatility and redundancy in microbially diverse, dynamic hydrothermal sediments.</title>
        <authorList>
            <person name="Dombrowski N."/>
            <person name="Teske A."/>
            <person name="Baker B.J."/>
        </authorList>
    </citation>
    <scope>NUCLEOTIDE SEQUENCE [LARGE SCALE GENOMIC DNA]</scope>
    <source>
        <strain evidence="9">B35_G9</strain>
    </source>
</reference>
<evidence type="ECO:0000313" key="9">
    <source>
        <dbReference type="EMBL" id="RKX66808.1"/>
    </source>
</evidence>
<feature type="domain" description="CstA N-terminal" evidence="8">
    <location>
        <begin position="2"/>
        <end position="515"/>
    </location>
</feature>
<keyword evidence="6 7" id="KW-0472">Membrane</keyword>
<comment type="similarity">
    <text evidence="2">Belongs to the peptide transporter carbon starvation (CstA) (TC 2.A.114) family.</text>
</comment>
<evidence type="ECO:0000313" key="10">
    <source>
        <dbReference type="Proteomes" id="UP000282321"/>
    </source>
</evidence>
<feature type="transmembrane region" description="Helical" evidence="7">
    <location>
        <begin position="86"/>
        <end position="107"/>
    </location>
</feature>
<evidence type="ECO:0000256" key="1">
    <source>
        <dbReference type="ARBA" id="ARBA00004651"/>
    </source>
</evidence>
<feature type="transmembrane region" description="Helical" evidence="7">
    <location>
        <begin position="501"/>
        <end position="525"/>
    </location>
</feature>
<dbReference type="GO" id="GO:0009267">
    <property type="term" value="P:cellular response to starvation"/>
    <property type="evidence" value="ECO:0007669"/>
    <property type="project" value="InterPro"/>
</dbReference>
<accession>A0A660SAM1</accession>
<feature type="transmembrane region" description="Helical" evidence="7">
    <location>
        <begin position="243"/>
        <end position="263"/>
    </location>
</feature>
<feature type="transmembrane region" description="Helical" evidence="7">
    <location>
        <begin position="128"/>
        <end position="149"/>
    </location>
</feature>
<feature type="transmembrane region" description="Helical" evidence="7">
    <location>
        <begin position="161"/>
        <end position="178"/>
    </location>
</feature>
<feature type="transmembrane region" description="Helical" evidence="7">
    <location>
        <begin position="469"/>
        <end position="494"/>
    </location>
</feature>
<gene>
    <name evidence="9" type="ORF">DRP44_03330</name>
</gene>
<evidence type="ECO:0000256" key="3">
    <source>
        <dbReference type="ARBA" id="ARBA00022475"/>
    </source>
</evidence>
<dbReference type="GO" id="GO:0005886">
    <property type="term" value="C:plasma membrane"/>
    <property type="evidence" value="ECO:0007669"/>
    <property type="project" value="UniProtKB-SubCell"/>
</dbReference>
<dbReference type="PANTHER" id="PTHR30252">
    <property type="entry name" value="INNER MEMBRANE PEPTIDE TRANSPORTER"/>
    <property type="match status" value="1"/>
</dbReference>
<dbReference type="InterPro" id="IPR003706">
    <property type="entry name" value="CstA_N"/>
</dbReference>
<sequence>MSTLLIIFALSIYLIFYFTYGKFLQKRIVGETEIEVPSKRMNDGVDYIPAHRLVLFGHHFASIAGAGPIVGPVLALAWGWLPAILWIWIGNVLIGAVHDYLSLMVSVRYDGKSIQYVAKDLLGKNAGISFLWFVLFLVILVIGAFAAIIADTFVSVPGSSTAYILQIIAALILGVLLYRSKLPFWLSSLIGIILLAFSIYGGFLWPIHLTYHTWIIILFFYIIIASAIPVNILLQPRDYLNSYLLYFGMLVGIVAALMSLKSFDIPAFTSFSANVIGGKSTPYWPAIPLIIACGALSGFHSMVASGTSSKQLASEGDGLFIGYGSMLTEGFLSTIVIVSIGAFGFTALGSHSTALANAHLFGQNYISQFVGNLGGAVAAFSKSYATMVSSMLHIGYNFMVIIASMWVAAFALTTLDTTNRIARYIVVEISEPLQKESITLYKFFTNRWIASIIPAFFGILLAWTKKYTVLWPAFSGANQLLASIALITVSVWIYKKLNRKYLYYALIPGVFLWITVTGALIWYTILIVPGYVKSNPLQGFLVGIIMVIMLILNFVLLFSMRSSFKKEEE</sequence>